<name>X0YEM1_9ZZZZ</name>
<reference evidence="1" key="1">
    <citation type="journal article" date="2014" name="Front. Microbiol.">
        <title>High frequency of phylogenetically diverse reductive dehalogenase-homologous genes in deep subseafloor sedimentary metagenomes.</title>
        <authorList>
            <person name="Kawai M."/>
            <person name="Futagami T."/>
            <person name="Toyoda A."/>
            <person name="Takaki Y."/>
            <person name="Nishi S."/>
            <person name="Hori S."/>
            <person name="Arai W."/>
            <person name="Tsubouchi T."/>
            <person name="Morono Y."/>
            <person name="Uchiyama I."/>
            <person name="Ito T."/>
            <person name="Fujiyama A."/>
            <person name="Inagaki F."/>
            <person name="Takami H."/>
        </authorList>
    </citation>
    <scope>NUCLEOTIDE SEQUENCE</scope>
    <source>
        <strain evidence="1">Expedition CK06-06</strain>
    </source>
</reference>
<comment type="caution">
    <text evidence="1">The sequence shown here is derived from an EMBL/GenBank/DDBJ whole genome shotgun (WGS) entry which is preliminary data.</text>
</comment>
<proteinExistence type="predicted"/>
<gene>
    <name evidence="1" type="ORF">S01H1_65207</name>
</gene>
<evidence type="ECO:0000313" key="1">
    <source>
        <dbReference type="EMBL" id="GAG35276.1"/>
    </source>
</evidence>
<feature type="non-terminal residue" evidence="1">
    <location>
        <position position="1"/>
    </location>
</feature>
<accession>X0YEM1</accession>
<sequence length="215" mass="24677">FVSRLSLTLMTGVRARNLDELLRGLKELPDSVIYHHTHRFLVQHQHLVPEPPNDFAFWVSQSLSDRAVGEALASVNTVRFASMRELRDALIKAVERNTDPQNSLQNVHRGQEFYFMRSVAFLVPTNYQAWDLVEFKDALGRISVHSLYHHIFEGRLHLPGGMDDFANWLKNSLEETALAKKLSKMDPYTHTLEGMRSKIIGFVEHRISELSNVPS</sequence>
<dbReference type="AlphaFoldDB" id="X0YEM1"/>
<protein>
    <submittedName>
        <fullName evidence="1">Uncharacterized protein</fullName>
    </submittedName>
</protein>
<dbReference type="Pfam" id="PF19027">
    <property type="entry name" value="DUF5752"/>
    <property type="match status" value="1"/>
</dbReference>
<dbReference type="EMBL" id="BARS01043032">
    <property type="protein sequence ID" value="GAG35276.1"/>
    <property type="molecule type" value="Genomic_DNA"/>
</dbReference>
<dbReference type="InterPro" id="IPR044036">
    <property type="entry name" value="DUF5752"/>
</dbReference>
<organism evidence="1">
    <name type="scientific">marine sediment metagenome</name>
    <dbReference type="NCBI Taxonomy" id="412755"/>
    <lineage>
        <taxon>unclassified sequences</taxon>
        <taxon>metagenomes</taxon>
        <taxon>ecological metagenomes</taxon>
    </lineage>
</organism>